<dbReference type="Proteomes" id="UP000314294">
    <property type="component" value="Unassembled WGS sequence"/>
</dbReference>
<organism evidence="2 3">
    <name type="scientific">Liparis tanakae</name>
    <name type="common">Tanaka's snailfish</name>
    <dbReference type="NCBI Taxonomy" id="230148"/>
    <lineage>
        <taxon>Eukaryota</taxon>
        <taxon>Metazoa</taxon>
        <taxon>Chordata</taxon>
        <taxon>Craniata</taxon>
        <taxon>Vertebrata</taxon>
        <taxon>Euteleostomi</taxon>
        <taxon>Actinopterygii</taxon>
        <taxon>Neopterygii</taxon>
        <taxon>Teleostei</taxon>
        <taxon>Neoteleostei</taxon>
        <taxon>Acanthomorphata</taxon>
        <taxon>Eupercaria</taxon>
        <taxon>Perciformes</taxon>
        <taxon>Cottioidei</taxon>
        <taxon>Cottales</taxon>
        <taxon>Liparidae</taxon>
        <taxon>Liparis</taxon>
    </lineage>
</organism>
<reference evidence="2 3" key="1">
    <citation type="submission" date="2019-03" db="EMBL/GenBank/DDBJ databases">
        <title>First draft genome of Liparis tanakae, snailfish: a comprehensive survey of snailfish specific genes.</title>
        <authorList>
            <person name="Kim W."/>
            <person name="Song I."/>
            <person name="Jeong J.-H."/>
            <person name="Kim D."/>
            <person name="Kim S."/>
            <person name="Ryu S."/>
            <person name="Song J.Y."/>
            <person name="Lee S.K."/>
        </authorList>
    </citation>
    <scope>NUCLEOTIDE SEQUENCE [LARGE SCALE GENOMIC DNA]</scope>
    <source>
        <tissue evidence="2">Muscle</tissue>
    </source>
</reference>
<keyword evidence="1" id="KW-0732">Signal</keyword>
<dbReference type="EMBL" id="SRLO01000049">
    <property type="protein sequence ID" value="TNN80971.1"/>
    <property type="molecule type" value="Genomic_DNA"/>
</dbReference>
<feature type="chain" id="PRO_5021211474" evidence="1">
    <location>
        <begin position="18"/>
        <end position="75"/>
    </location>
</feature>
<evidence type="ECO:0000313" key="3">
    <source>
        <dbReference type="Proteomes" id="UP000314294"/>
    </source>
</evidence>
<name>A0A4Z2IT17_9TELE</name>
<gene>
    <name evidence="2" type="ORF">EYF80_008627</name>
</gene>
<protein>
    <submittedName>
        <fullName evidence="2">Uncharacterized protein</fullName>
    </submittedName>
</protein>
<feature type="signal peptide" evidence="1">
    <location>
        <begin position="1"/>
        <end position="17"/>
    </location>
</feature>
<accession>A0A4Z2IT17</accession>
<sequence length="75" mass="8480">MSASSWPLLSTLPLILALSAKEQSVSIRLLKDNRLVLELGNDLPIGYTRQLYARLDCTCEKHLRYSFSGPEQRTT</sequence>
<proteinExistence type="predicted"/>
<evidence type="ECO:0000256" key="1">
    <source>
        <dbReference type="SAM" id="SignalP"/>
    </source>
</evidence>
<evidence type="ECO:0000313" key="2">
    <source>
        <dbReference type="EMBL" id="TNN80971.1"/>
    </source>
</evidence>
<dbReference type="AlphaFoldDB" id="A0A4Z2IT17"/>
<comment type="caution">
    <text evidence="2">The sequence shown here is derived from an EMBL/GenBank/DDBJ whole genome shotgun (WGS) entry which is preliminary data.</text>
</comment>
<keyword evidence="3" id="KW-1185">Reference proteome</keyword>